<sequence length="151" mass="15752">MREEPHKDSPKPSGSEMAGASASVSTAPPGSGNRIPACPFLTALQIPLQPLPQPRCRNERSRISSSSCSSSPHCQSGMRLETRRMGAPSTNLTAPSADTSPKRATVDTRTSVPSTTRASTGLRCEAASPPRLEGVPGLAATFSPTALCWPP</sequence>
<feature type="compositionally biased region" description="Polar residues" evidence="1">
    <location>
        <begin position="107"/>
        <end position="119"/>
    </location>
</feature>
<dbReference type="RefSeq" id="XP_070633599.1">
    <property type="nucleotide sequence ID" value="XM_070777498.1"/>
</dbReference>
<gene>
    <name evidence="3" type="primary">PRR3</name>
</gene>
<evidence type="ECO:0000313" key="2">
    <source>
        <dbReference type="Proteomes" id="UP001652663"/>
    </source>
</evidence>
<feature type="compositionally biased region" description="Basic and acidic residues" evidence="1">
    <location>
        <begin position="1"/>
        <end position="10"/>
    </location>
</feature>
<feature type="compositionally biased region" description="Low complexity" evidence="1">
    <location>
        <begin position="63"/>
        <end position="76"/>
    </location>
</feature>
<reference evidence="3" key="1">
    <citation type="submission" date="2025-08" db="UniProtKB">
        <authorList>
            <consortium name="RefSeq"/>
        </authorList>
    </citation>
    <scope>IDENTIFICATION</scope>
    <source>
        <tissue evidence="3">Blood</tissue>
    </source>
</reference>
<evidence type="ECO:0000313" key="3">
    <source>
        <dbReference type="RefSeq" id="XP_070633599.1"/>
    </source>
</evidence>
<dbReference type="Proteomes" id="UP001652663">
    <property type="component" value="Chromosome 23"/>
</dbReference>
<name>A0ABM4RDI3_BOSIN</name>
<feature type="region of interest" description="Disordered" evidence="1">
    <location>
        <begin position="51"/>
        <end position="129"/>
    </location>
</feature>
<dbReference type="GeneID" id="109577094"/>
<evidence type="ECO:0000256" key="1">
    <source>
        <dbReference type="SAM" id="MobiDB-lite"/>
    </source>
</evidence>
<organism evidence="2 3">
    <name type="scientific">Bos indicus</name>
    <name type="common">Zebu</name>
    <dbReference type="NCBI Taxonomy" id="9915"/>
    <lineage>
        <taxon>Eukaryota</taxon>
        <taxon>Metazoa</taxon>
        <taxon>Chordata</taxon>
        <taxon>Craniata</taxon>
        <taxon>Vertebrata</taxon>
        <taxon>Euteleostomi</taxon>
        <taxon>Mammalia</taxon>
        <taxon>Eutheria</taxon>
        <taxon>Laurasiatheria</taxon>
        <taxon>Artiodactyla</taxon>
        <taxon>Ruminantia</taxon>
        <taxon>Pecora</taxon>
        <taxon>Bovidae</taxon>
        <taxon>Bovinae</taxon>
        <taxon>Bos</taxon>
    </lineage>
</organism>
<accession>A0ABM4RDI3</accession>
<keyword evidence="2" id="KW-1185">Reference proteome</keyword>
<feature type="region of interest" description="Disordered" evidence="1">
    <location>
        <begin position="1"/>
        <end position="37"/>
    </location>
</feature>
<protein>
    <submittedName>
        <fullName evidence="3">Proline-rich protein 3 isoform X4</fullName>
    </submittedName>
</protein>
<feature type="compositionally biased region" description="Polar residues" evidence="1">
    <location>
        <begin position="88"/>
        <end position="99"/>
    </location>
</feature>
<proteinExistence type="predicted"/>